<organism evidence="9">
    <name type="scientific">Strongyloides stercoralis</name>
    <name type="common">Threadworm</name>
    <dbReference type="NCBI Taxonomy" id="6248"/>
    <lineage>
        <taxon>Eukaryota</taxon>
        <taxon>Metazoa</taxon>
        <taxon>Ecdysozoa</taxon>
        <taxon>Nematoda</taxon>
        <taxon>Chromadorea</taxon>
        <taxon>Rhabditida</taxon>
        <taxon>Tylenchina</taxon>
        <taxon>Panagrolaimomorpha</taxon>
        <taxon>Strongyloidoidea</taxon>
        <taxon>Strongyloididae</taxon>
        <taxon>Strongyloides</taxon>
    </lineage>
</organism>
<proteinExistence type="inferred from homology"/>
<evidence type="ECO:0000313" key="10">
    <source>
        <dbReference type="WBParaSite" id="TCONS_00007613.p1"/>
    </source>
</evidence>
<comment type="subcellular location">
    <subcellularLocation>
        <location evidence="1">Membrane</location>
        <topology evidence="1">Multi-pass membrane protein</topology>
    </subcellularLocation>
</comment>
<evidence type="ECO:0000256" key="4">
    <source>
        <dbReference type="ARBA" id="ARBA00022989"/>
    </source>
</evidence>
<feature type="region of interest" description="Disordered" evidence="6">
    <location>
        <begin position="1"/>
        <end position="28"/>
    </location>
</feature>
<dbReference type="PANTHER" id="PTHR12703">
    <property type="entry name" value="TRANSMEMBRANE PROTEIN 33"/>
    <property type="match status" value="1"/>
</dbReference>
<dbReference type="Pfam" id="PF03661">
    <property type="entry name" value="TMEM33_Pom33"/>
    <property type="match status" value="1"/>
</dbReference>
<feature type="transmembrane region" description="Helical" evidence="7">
    <location>
        <begin position="183"/>
        <end position="207"/>
    </location>
</feature>
<protein>
    <submittedName>
        <fullName evidence="9 10">Transmembrane protein 33</fullName>
    </submittedName>
</protein>
<dbReference type="WBParaSite" id="SSTP_0000250800.1">
    <property type="protein sequence ID" value="SSTP_0000250800.1"/>
    <property type="gene ID" value="SSTP_0000250800"/>
</dbReference>
<feature type="compositionally biased region" description="Polar residues" evidence="6">
    <location>
        <begin position="11"/>
        <end position="28"/>
    </location>
</feature>
<keyword evidence="4 7" id="KW-1133">Transmembrane helix</keyword>
<accession>A0A0K0DZ44</accession>
<evidence type="ECO:0000313" key="8">
    <source>
        <dbReference type="Proteomes" id="UP000035681"/>
    </source>
</evidence>
<keyword evidence="3 7" id="KW-0812">Transmembrane</keyword>
<dbReference type="WBParaSite" id="TCONS_00007613.p1">
    <property type="protein sequence ID" value="TCONS_00007613.p1"/>
    <property type="gene ID" value="XLOC_005644"/>
</dbReference>
<keyword evidence="5 7" id="KW-0472">Membrane</keyword>
<dbReference type="GO" id="GO:0005783">
    <property type="term" value="C:endoplasmic reticulum"/>
    <property type="evidence" value="ECO:0007669"/>
    <property type="project" value="TreeGrafter"/>
</dbReference>
<name>A0A0K0DZ44_STRER</name>
<feature type="transmembrane region" description="Helical" evidence="7">
    <location>
        <begin position="113"/>
        <end position="139"/>
    </location>
</feature>
<dbReference type="PANTHER" id="PTHR12703:SF4">
    <property type="entry name" value="TRANSMEMBRANE PROTEIN 33"/>
    <property type="match status" value="1"/>
</dbReference>
<reference evidence="9" key="1">
    <citation type="submission" date="2015-08" db="UniProtKB">
        <authorList>
            <consortium name="WormBaseParasite"/>
        </authorList>
    </citation>
    <scope>IDENTIFICATION</scope>
</reference>
<evidence type="ECO:0000256" key="6">
    <source>
        <dbReference type="SAM" id="MobiDB-lite"/>
    </source>
</evidence>
<evidence type="ECO:0000256" key="5">
    <source>
        <dbReference type="ARBA" id="ARBA00023136"/>
    </source>
</evidence>
<sequence length="267" mass="29744">MVEIREETPSETENTSFGDASTSNRSTLPPRQSIMEYLKTDPSSTFLCILRIATVFFSFLYLLPSKDNGTYYSKAMIAAAVTNGIRLSQRLGGNLQFNREFLTNAILEDSFHYLLYSLLFAMNTPMTMALVPVALFGLLHSINFINKVAQNTGYGNNGIIVKAHGLVNQQTNNLLGIVATGEIFMFPILFGLIFTGKGTIILPIAYYKFLCLRYSSRRNPYTRVAFSQMKSSLTQASISPSCPRFVSSFIYKAIAFVEKLAPQTVSH</sequence>
<evidence type="ECO:0000256" key="2">
    <source>
        <dbReference type="ARBA" id="ARBA00007322"/>
    </source>
</evidence>
<evidence type="ECO:0000256" key="7">
    <source>
        <dbReference type="SAM" id="Phobius"/>
    </source>
</evidence>
<comment type="similarity">
    <text evidence="2">Belongs to the PER33/POM33 family.</text>
</comment>
<dbReference type="Proteomes" id="UP000035681">
    <property type="component" value="Unplaced"/>
</dbReference>
<dbReference type="AlphaFoldDB" id="A0A0K0DZ44"/>
<evidence type="ECO:0000256" key="1">
    <source>
        <dbReference type="ARBA" id="ARBA00004141"/>
    </source>
</evidence>
<evidence type="ECO:0000313" key="9">
    <source>
        <dbReference type="WBParaSite" id="SSTP_0000250800.1"/>
    </source>
</evidence>
<dbReference type="GO" id="GO:0071786">
    <property type="term" value="P:endoplasmic reticulum tubular network organization"/>
    <property type="evidence" value="ECO:0007669"/>
    <property type="project" value="TreeGrafter"/>
</dbReference>
<evidence type="ECO:0000256" key="3">
    <source>
        <dbReference type="ARBA" id="ARBA00022692"/>
    </source>
</evidence>
<dbReference type="GO" id="GO:0016020">
    <property type="term" value="C:membrane"/>
    <property type="evidence" value="ECO:0007669"/>
    <property type="project" value="UniProtKB-SubCell"/>
</dbReference>
<keyword evidence="8" id="KW-1185">Reference proteome</keyword>
<dbReference type="GO" id="GO:0061024">
    <property type="term" value="P:membrane organization"/>
    <property type="evidence" value="ECO:0007669"/>
    <property type="project" value="TreeGrafter"/>
</dbReference>
<dbReference type="InterPro" id="IPR051645">
    <property type="entry name" value="PER33/POM33_regulator"/>
</dbReference>
<feature type="transmembrane region" description="Helical" evidence="7">
    <location>
        <begin position="44"/>
        <end position="63"/>
    </location>
</feature>
<dbReference type="InterPro" id="IPR005344">
    <property type="entry name" value="TMEM33/Pom33"/>
</dbReference>
<dbReference type="STRING" id="6248.A0A0K0DZ44"/>